<dbReference type="RefSeq" id="WP_184680263.1">
    <property type="nucleotide sequence ID" value="NZ_JACHLL010000001.1"/>
</dbReference>
<name>A0A7X0BQ62_9PSED</name>
<reference evidence="2 3" key="1">
    <citation type="submission" date="2020-08" db="EMBL/GenBank/DDBJ databases">
        <title>Functional genomics of gut bacteria from endangered species of beetles.</title>
        <authorList>
            <person name="Carlos-Shanley C."/>
        </authorList>
    </citation>
    <scope>NUCLEOTIDE SEQUENCE [LARGE SCALE GENOMIC DNA]</scope>
    <source>
        <strain evidence="2 3">S00202</strain>
    </source>
</reference>
<evidence type="ECO:0000256" key="1">
    <source>
        <dbReference type="SAM" id="Phobius"/>
    </source>
</evidence>
<evidence type="ECO:0000313" key="3">
    <source>
        <dbReference type="Proteomes" id="UP000557193"/>
    </source>
</evidence>
<proteinExistence type="predicted"/>
<keyword evidence="1" id="KW-0812">Transmembrane</keyword>
<sequence length="100" mass="11284">MWLFLRFSACYALALILALMLLVTLMFFAQNDWMQLLIGSGKPLAYLLLHVLPEAFWHSLTGLEGAAGHPAVRSFLQLCVALAQLALLPALGFYRLWYRT</sequence>
<dbReference type="AlphaFoldDB" id="A0A7X0BQ62"/>
<dbReference type="Proteomes" id="UP000557193">
    <property type="component" value="Unassembled WGS sequence"/>
</dbReference>
<keyword evidence="1" id="KW-1133">Transmembrane helix</keyword>
<organism evidence="2 3">
    <name type="scientific">Pseudomonas fluvialis</name>
    <dbReference type="NCBI Taxonomy" id="1793966"/>
    <lineage>
        <taxon>Bacteria</taxon>
        <taxon>Pseudomonadati</taxon>
        <taxon>Pseudomonadota</taxon>
        <taxon>Gammaproteobacteria</taxon>
        <taxon>Pseudomonadales</taxon>
        <taxon>Pseudomonadaceae</taxon>
        <taxon>Pseudomonas</taxon>
    </lineage>
</organism>
<keyword evidence="3" id="KW-1185">Reference proteome</keyword>
<feature type="transmembrane region" description="Helical" evidence="1">
    <location>
        <begin position="75"/>
        <end position="97"/>
    </location>
</feature>
<keyword evidence="1" id="KW-0472">Membrane</keyword>
<protein>
    <submittedName>
        <fullName evidence="2">Uncharacterized protein</fullName>
    </submittedName>
</protein>
<gene>
    <name evidence="2" type="ORF">HNP49_000456</name>
</gene>
<comment type="caution">
    <text evidence="2">The sequence shown here is derived from an EMBL/GenBank/DDBJ whole genome shotgun (WGS) entry which is preliminary data.</text>
</comment>
<accession>A0A7X0BQ62</accession>
<dbReference type="EMBL" id="JACHLL010000001">
    <property type="protein sequence ID" value="MBB6340306.1"/>
    <property type="molecule type" value="Genomic_DNA"/>
</dbReference>
<feature type="transmembrane region" description="Helical" evidence="1">
    <location>
        <begin position="7"/>
        <end position="29"/>
    </location>
</feature>
<evidence type="ECO:0000313" key="2">
    <source>
        <dbReference type="EMBL" id="MBB6340306.1"/>
    </source>
</evidence>